<evidence type="ECO:0000256" key="1">
    <source>
        <dbReference type="SAM" id="MobiDB-lite"/>
    </source>
</evidence>
<dbReference type="EMBL" id="CP036298">
    <property type="protein sequence ID" value="QDV23462.1"/>
    <property type="molecule type" value="Genomic_DNA"/>
</dbReference>
<feature type="region of interest" description="Disordered" evidence="1">
    <location>
        <begin position="1"/>
        <end position="21"/>
    </location>
</feature>
<protein>
    <submittedName>
        <fullName evidence="2">Uncharacterized protein</fullName>
    </submittedName>
</protein>
<organism evidence="2 3">
    <name type="scientific">Aureliella helgolandensis</name>
    <dbReference type="NCBI Taxonomy" id="2527968"/>
    <lineage>
        <taxon>Bacteria</taxon>
        <taxon>Pseudomonadati</taxon>
        <taxon>Planctomycetota</taxon>
        <taxon>Planctomycetia</taxon>
        <taxon>Pirellulales</taxon>
        <taxon>Pirellulaceae</taxon>
        <taxon>Aureliella</taxon>
    </lineage>
</organism>
<keyword evidence="3" id="KW-1185">Reference proteome</keyword>
<name>A0A518G4F6_9BACT</name>
<sequence length="116" mass="13404">MLGLSEASGRIGTVQTESLSRDSQEYRDFLTDLKTAWEVLPNRDRREFVQDVQMASGVSKDCIIWAWSQTDLNSAALAGIVQERWRDVPTETRRAMLLRLMSEQDRSRDRKRKSAK</sequence>
<dbReference type="RefSeq" id="WP_145076421.1">
    <property type="nucleotide sequence ID" value="NZ_CP036298.1"/>
</dbReference>
<evidence type="ECO:0000313" key="2">
    <source>
        <dbReference type="EMBL" id="QDV23462.1"/>
    </source>
</evidence>
<dbReference type="KEGG" id="ahel:Q31a_17600"/>
<accession>A0A518G4F6</accession>
<dbReference type="AlphaFoldDB" id="A0A518G4F6"/>
<proteinExistence type="predicted"/>
<reference evidence="2 3" key="1">
    <citation type="submission" date="2019-02" db="EMBL/GenBank/DDBJ databases">
        <title>Deep-cultivation of Planctomycetes and their phenomic and genomic characterization uncovers novel biology.</title>
        <authorList>
            <person name="Wiegand S."/>
            <person name="Jogler M."/>
            <person name="Boedeker C."/>
            <person name="Pinto D."/>
            <person name="Vollmers J."/>
            <person name="Rivas-Marin E."/>
            <person name="Kohn T."/>
            <person name="Peeters S.H."/>
            <person name="Heuer A."/>
            <person name="Rast P."/>
            <person name="Oberbeckmann S."/>
            <person name="Bunk B."/>
            <person name="Jeske O."/>
            <person name="Meyerdierks A."/>
            <person name="Storesund J.E."/>
            <person name="Kallscheuer N."/>
            <person name="Luecker S."/>
            <person name="Lage O.M."/>
            <person name="Pohl T."/>
            <person name="Merkel B.J."/>
            <person name="Hornburger P."/>
            <person name="Mueller R.-W."/>
            <person name="Bruemmer F."/>
            <person name="Labrenz M."/>
            <person name="Spormann A.M."/>
            <person name="Op den Camp H."/>
            <person name="Overmann J."/>
            <person name="Amann R."/>
            <person name="Jetten M.S.M."/>
            <person name="Mascher T."/>
            <person name="Medema M.H."/>
            <person name="Devos D.P."/>
            <person name="Kaster A.-K."/>
            <person name="Ovreas L."/>
            <person name="Rohde M."/>
            <person name="Galperin M.Y."/>
            <person name="Jogler C."/>
        </authorList>
    </citation>
    <scope>NUCLEOTIDE SEQUENCE [LARGE SCALE GENOMIC DNA]</scope>
    <source>
        <strain evidence="2 3">Q31a</strain>
    </source>
</reference>
<gene>
    <name evidence="2" type="ORF">Q31a_17600</name>
</gene>
<evidence type="ECO:0000313" key="3">
    <source>
        <dbReference type="Proteomes" id="UP000318017"/>
    </source>
</evidence>
<dbReference type="Proteomes" id="UP000318017">
    <property type="component" value="Chromosome"/>
</dbReference>